<dbReference type="Proteomes" id="UP001179600">
    <property type="component" value="Chromosome"/>
</dbReference>
<keyword evidence="3" id="KW-0813">Transport</keyword>
<comment type="subcellular location">
    <subcellularLocation>
        <location evidence="1">Membrane</location>
        <topology evidence="1">Multi-pass membrane protein</topology>
    </subcellularLocation>
</comment>
<keyword evidence="4 9" id="KW-0812">Transmembrane</keyword>
<evidence type="ECO:0000256" key="5">
    <source>
        <dbReference type="ARBA" id="ARBA00022989"/>
    </source>
</evidence>
<evidence type="ECO:0000313" key="11">
    <source>
        <dbReference type="EMBL" id="WCG21959.1"/>
    </source>
</evidence>
<evidence type="ECO:0000256" key="2">
    <source>
        <dbReference type="ARBA" id="ARBA00009904"/>
    </source>
</evidence>
<dbReference type="AlphaFoldDB" id="A0AAE9XMG2"/>
<gene>
    <name evidence="11" type="ORF">PML95_06020</name>
</gene>
<dbReference type="Pfam" id="PF01496">
    <property type="entry name" value="V_ATPase_I"/>
    <property type="match status" value="1"/>
</dbReference>
<evidence type="ECO:0000256" key="1">
    <source>
        <dbReference type="ARBA" id="ARBA00004141"/>
    </source>
</evidence>
<comment type="similarity">
    <text evidence="2">Belongs to the V-ATPase 116 kDa subunit family.</text>
</comment>
<protein>
    <submittedName>
        <fullName evidence="11">V-type ATP synthase subunit I</fullName>
    </submittedName>
</protein>
<dbReference type="GO" id="GO:0007035">
    <property type="term" value="P:vacuolar acidification"/>
    <property type="evidence" value="ECO:0007669"/>
    <property type="project" value="TreeGrafter"/>
</dbReference>
<keyword evidence="7 9" id="KW-0472">Membrane</keyword>
<dbReference type="PANTHER" id="PTHR11629:SF63">
    <property type="entry name" value="V-TYPE PROTON ATPASE SUBUNIT A"/>
    <property type="match status" value="1"/>
</dbReference>
<organism evidence="11 12">
    <name type="scientific">Vagococcus lutrae</name>
    <dbReference type="NCBI Taxonomy" id="81947"/>
    <lineage>
        <taxon>Bacteria</taxon>
        <taxon>Bacillati</taxon>
        <taxon>Bacillota</taxon>
        <taxon>Bacilli</taxon>
        <taxon>Lactobacillales</taxon>
        <taxon>Enterococcaceae</taxon>
        <taxon>Vagococcus</taxon>
    </lineage>
</organism>
<dbReference type="InterPro" id="IPR002490">
    <property type="entry name" value="V-ATPase_116kDa_su"/>
</dbReference>
<dbReference type="EMBL" id="CP116507">
    <property type="protein sequence ID" value="WCG21959.1"/>
    <property type="molecule type" value="Genomic_DNA"/>
</dbReference>
<dbReference type="GO" id="GO:0033179">
    <property type="term" value="C:proton-transporting V-type ATPase, V0 domain"/>
    <property type="evidence" value="ECO:0007669"/>
    <property type="project" value="InterPro"/>
</dbReference>
<evidence type="ECO:0000256" key="9">
    <source>
        <dbReference type="SAM" id="Phobius"/>
    </source>
</evidence>
<feature type="transmembrane region" description="Helical" evidence="9">
    <location>
        <begin position="557"/>
        <end position="578"/>
    </location>
</feature>
<evidence type="ECO:0000256" key="8">
    <source>
        <dbReference type="SAM" id="Coils"/>
    </source>
</evidence>
<dbReference type="RefSeq" id="WP_272163052.1">
    <property type="nucleotide sequence ID" value="NZ_CP116507.1"/>
</dbReference>
<sequence length="648" mass="73595">MAVAKMKQVSLVVLKQDRAEMMAAIQAFQGVELRPLEENATIFETDRTQLAETTRKLQQLHSAQMVIKPFKPKKTMSETRQGRSEFTMEELTALTRENKFEQVTDDILALDQKRSQLQGLRKKNQEKQTELQPWLKLDVPLDEIPQLKQTQAEIGTVSSVIKSDFMQAVEKEKRPIYIEELSDIEGVTSYFLLYHQQDAETVDGLKYQYAFQTEALPKGGLPYETLQDLKKEERELVEREKETMSRLKELAKEYQILDLAEEYFETLQIRHQESEKLSQTEATVVLTGWLIAEEEEAFKSFLSRKFPSGHYYLTIENITEEVAEEEIPVALTNNKMVEPFEMFTEMYSYPKYRQIDPTPFLTPFQLVFFGMMLADVGYGALLWIGTFILNRFFNLDRGLARSIRFFHLLSYATIVWGIIYGSAFGVELPFHVLSPTEDVIQILILSVVFGIIQILTGLAIGAYGSLRQNDMSGALSGSISWFLALTGVSLLALGKFAFEMPALVTVGLALIVIGVFLIVFMPVFTTKKSRIGGFFAGLWELYGATSYIGDIVSYTRLMALGLAGGSIASAFNTILAFLPTWAQFTIGIFLALAMHALNFFLSTLSAYVHSMRLQYVEFFGKFYEGGGRKFAPFKAAEKHIYLKQEKTK</sequence>
<dbReference type="InterPro" id="IPR003124">
    <property type="entry name" value="WH2_dom"/>
</dbReference>
<feature type="domain" description="WH2" evidence="10">
    <location>
        <begin position="17"/>
        <end position="36"/>
    </location>
</feature>
<evidence type="ECO:0000256" key="7">
    <source>
        <dbReference type="ARBA" id="ARBA00023136"/>
    </source>
</evidence>
<dbReference type="GO" id="GO:0003779">
    <property type="term" value="F:actin binding"/>
    <property type="evidence" value="ECO:0007669"/>
    <property type="project" value="InterPro"/>
</dbReference>
<evidence type="ECO:0000256" key="4">
    <source>
        <dbReference type="ARBA" id="ARBA00022692"/>
    </source>
</evidence>
<keyword evidence="5 9" id="KW-1133">Transmembrane helix</keyword>
<feature type="transmembrane region" description="Helical" evidence="9">
    <location>
        <begin position="443"/>
        <end position="466"/>
    </location>
</feature>
<evidence type="ECO:0000256" key="3">
    <source>
        <dbReference type="ARBA" id="ARBA00022448"/>
    </source>
</evidence>
<proteinExistence type="inferred from homology"/>
<feature type="coiled-coil region" evidence="8">
    <location>
        <begin position="223"/>
        <end position="257"/>
    </location>
</feature>
<evidence type="ECO:0000313" key="12">
    <source>
        <dbReference type="Proteomes" id="UP001179600"/>
    </source>
</evidence>
<accession>A0AAE9XMG2</accession>
<keyword evidence="6" id="KW-0406">Ion transport</keyword>
<evidence type="ECO:0000256" key="6">
    <source>
        <dbReference type="ARBA" id="ARBA00023065"/>
    </source>
</evidence>
<feature type="transmembrane region" description="Helical" evidence="9">
    <location>
        <begin position="504"/>
        <end position="524"/>
    </location>
</feature>
<evidence type="ECO:0000259" key="10">
    <source>
        <dbReference type="PROSITE" id="PS51082"/>
    </source>
</evidence>
<feature type="transmembrane region" description="Helical" evidence="9">
    <location>
        <begin position="584"/>
        <end position="608"/>
    </location>
</feature>
<name>A0AAE9XMG2_9ENTE</name>
<dbReference type="PANTHER" id="PTHR11629">
    <property type="entry name" value="VACUOLAR PROTON ATPASES"/>
    <property type="match status" value="1"/>
</dbReference>
<keyword evidence="8" id="KW-0175">Coiled coil</keyword>
<feature type="transmembrane region" description="Helical" evidence="9">
    <location>
        <begin position="478"/>
        <end position="498"/>
    </location>
</feature>
<feature type="transmembrane region" description="Helical" evidence="9">
    <location>
        <begin position="366"/>
        <end position="393"/>
    </location>
</feature>
<feature type="transmembrane region" description="Helical" evidence="9">
    <location>
        <begin position="405"/>
        <end position="423"/>
    </location>
</feature>
<dbReference type="GO" id="GO:0046961">
    <property type="term" value="F:proton-transporting ATPase activity, rotational mechanism"/>
    <property type="evidence" value="ECO:0007669"/>
    <property type="project" value="InterPro"/>
</dbReference>
<dbReference type="GO" id="GO:0051117">
    <property type="term" value="F:ATPase binding"/>
    <property type="evidence" value="ECO:0007669"/>
    <property type="project" value="TreeGrafter"/>
</dbReference>
<dbReference type="GO" id="GO:0016471">
    <property type="term" value="C:vacuolar proton-transporting V-type ATPase complex"/>
    <property type="evidence" value="ECO:0007669"/>
    <property type="project" value="TreeGrafter"/>
</dbReference>
<dbReference type="PROSITE" id="PS51082">
    <property type="entry name" value="WH2"/>
    <property type="match status" value="1"/>
</dbReference>
<reference evidence="11" key="1">
    <citation type="submission" date="2023-01" db="EMBL/GenBank/DDBJ databases">
        <title>Oxazolidinone resistance genes in florfenicol resistant enterococci from beef cattle and veal calves at slaughter.</title>
        <authorList>
            <person name="Biggel M."/>
        </authorList>
    </citation>
    <scope>NUCLEOTIDE SEQUENCE</scope>
    <source>
        <strain evidence="11">K204-1</strain>
    </source>
</reference>